<comment type="catalytic activity">
    <reaction evidence="7">
        <text>tRNA(Gln) + L-glutamine + ATP = L-glutaminyl-tRNA(Gln) + AMP + diphosphate</text>
        <dbReference type="Rhea" id="RHEA:20121"/>
        <dbReference type="Rhea" id="RHEA-COMP:9662"/>
        <dbReference type="Rhea" id="RHEA-COMP:9681"/>
        <dbReference type="ChEBI" id="CHEBI:30616"/>
        <dbReference type="ChEBI" id="CHEBI:33019"/>
        <dbReference type="ChEBI" id="CHEBI:58359"/>
        <dbReference type="ChEBI" id="CHEBI:78442"/>
        <dbReference type="ChEBI" id="CHEBI:78521"/>
        <dbReference type="ChEBI" id="CHEBI:456215"/>
        <dbReference type="EC" id="6.1.1.18"/>
    </reaction>
</comment>
<feature type="binding site" evidence="7">
    <location>
        <begin position="333"/>
        <end position="335"/>
    </location>
    <ligand>
        <name>ATP</name>
        <dbReference type="ChEBI" id="CHEBI:30616"/>
    </ligand>
</feature>
<dbReference type="NCBIfam" id="NF011291">
    <property type="entry name" value="PRK14703.1"/>
    <property type="match status" value="1"/>
</dbReference>
<evidence type="ECO:0000259" key="12">
    <source>
        <dbReference type="Pfam" id="PF20974"/>
    </source>
</evidence>
<dbReference type="Pfam" id="PF00749">
    <property type="entry name" value="tRNA-synt_1c"/>
    <property type="match status" value="2"/>
</dbReference>
<dbReference type="GO" id="GO:0006424">
    <property type="term" value="P:glutamyl-tRNA aminoacylation"/>
    <property type="evidence" value="ECO:0007669"/>
    <property type="project" value="UniProtKB-UniRule"/>
</dbReference>
<dbReference type="InterPro" id="IPR020059">
    <property type="entry name" value="Glu/Gln-tRNA-synth_Ib_codon-bd"/>
</dbReference>
<dbReference type="Gene3D" id="1.10.1160.10">
    <property type="entry name" value="Glutamyl-trna Synthetase, Domain 2"/>
    <property type="match status" value="1"/>
</dbReference>
<feature type="compositionally biased region" description="Low complexity" evidence="9">
    <location>
        <begin position="33"/>
        <end position="51"/>
    </location>
</feature>
<feature type="short sequence motif" description="'KMSKS' region" evidence="7">
    <location>
        <begin position="332"/>
        <end position="336"/>
    </location>
</feature>
<evidence type="ECO:0000256" key="1">
    <source>
        <dbReference type="ARBA" id="ARBA00022490"/>
    </source>
</evidence>
<evidence type="ECO:0000256" key="6">
    <source>
        <dbReference type="ARBA" id="ARBA00023146"/>
    </source>
</evidence>
<keyword evidence="6 7" id="KW-0030">Aminoacyl-tRNA synthetase</keyword>
<dbReference type="GO" id="GO:0006425">
    <property type="term" value="P:glutaminyl-tRNA aminoacylation"/>
    <property type="evidence" value="ECO:0007669"/>
    <property type="project" value="UniProtKB-UniRule"/>
</dbReference>
<feature type="domain" description="Glutamyl/glutaminyl-tRNA synthetase class Ib catalytic" evidence="10">
    <location>
        <begin position="76"/>
        <end position="298"/>
    </location>
</feature>
<dbReference type="InterPro" id="IPR050132">
    <property type="entry name" value="Gln/Glu-tRNA_Ligase"/>
</dbReference>
<comment type="caution">
    <text evidence="7">Lacks conserved residue(s) required for the propagation of feature annotation.</text>
</comment>
<evidence type="ECO:0000256" key="8">
    <source>
        <dbReference type="RuleBase" id="RU363037"/>
    </source>
</evidence>
<feature type="domain" description="Glutamyl/glutaminyl-tRNA synthetase class Ib catalytic" evidence="10">
    <location>
        <begin position="317"/>
        <end position="400"/>
    </location>
</feature>
<evidence type="ECO:0000313" key="13">
    <source>
        <dbReference type="EMBL" id="AGW45515.1"/>
    </source>
</evidence>
<protein>
    <recommendedName>
        <fullName evidence="7">Glutamine--tRNA ligase</fullName>
        <ecNumber evidence="7">6.1.1.18</ecNumber>
    </recommendedName>
    <alternativeName>
        <fullName evidence="7">Glutaminyl-tRNA synthetase</fullName>
        <shortName evidence="7">GlnRS</shortName>
    </alternativeName>
</protein>
<dbReference type="EMBL" id="KF255993">
    <property type="protein sequence ID" value="AGW45515.1"/>
    <property type="molecule type" value="Genomic_DNA"/>
</dbReference>
<evidence type="ECO:0000256" key="7">
    <source>
        <dbReference type="HAMAP-Rule" id="MF_00126"/>
    </source>
</evidence>
<keyword evidence="5 7" id="KW-0648">Protein biosynthesis</keyword>
<feature type="binding site" evidence="7">
    <location>
        <position position="114"/>
    </location>
    <ligand>
        <name>L-glutamine</name>
        <dbReference type="ChEBI" id="CHEBI:58359"/>
    </ligand>
</feature>
<evidence type="ECO:0000256" key="9">
    <source>
        <dbReference type="SAM" id="MobiDB-lite"/>
    </source>
</evidence>
<comment type="similarity">
    <text evidence="7 8">Belongs to the class-I aminoacyl-tRNA synthetase family.</text>
</comment>
<feature type="binding site" evidence="7">
    <location>
        <position position="258"/>
    </location>
    <ligand>
        <name>L-glutamine</name>
        <dbReference type="ChEBI" id="CHEBI:58359"/>
    </ligand>
</feature>
<dbReference type="SUPFAM" id="SSF50715">
    <property type="entry name" value="Ribosomal protein L25-like"/>
    <property type="match status" value="1"/>
</dbReference>
<dbReference type="AlphaFoldDB" id="A0A059Q9K0"/>
<dbReference type="InterPro" id="IPR020061">
    <property type="entry name" value="Glu_tRNA_lig_a-bdl"/>
</dbReference>
<feature type="binding site" evidence="7">
    <location>
        <begin position="82"/>
        <end position="84"/>
    </location>
    <ligand>
        <name>ATP</name>
        <dbReference type="ChEBI" id="CHEBI:30616"/>
    </ligand>
</feature>
<dbReference type="PANTHER" id="PTHR43097:SF5">
    <property type="entry name" value="GLUTAMATE--TRNA LIGASE"/>
    <property type="match status" value="1"/>
</dbReference>
<feature type="domain" description="tRNA synthetases class I (E and Q) anti-codon binding" evidence="12">
    <location>
        <begin position="521"/>
        <end position="596"/>
    </location>
</feature>
<dbReference type="NCBIfam" id="TIGR00440">
    <property type="entry name" value="glnS"/>
    <property type="match status" value="1"/>
</dbReference>
<feature type="domain" description="Glutamyl/glutaminyl-tRNA synthetase class Ib anti-codon binding" evidence="11">
    <location>
        <begin position="404"/>
        <end position="504"/>
    </location>
</feature>
<feature type="binding site" evidence="7">
    <location>
        <begin position="325"/>
        <end position="326"/>
    </location>
    <ligand>
        <name>ATP</name>
        <dbReference type="ChEBI" id="CHEBI:30616"/>
    </ligand>
</feature>
<dbReference type="InterPro" id="IPR011035">
    <property type="entry name" value="Ribosomal_bL25/Gln-tRNA_synth"/>
</dbReference>
<dbReference type="InterPro" id="IPR020058">
    <property type="entry name" value="Glu/Gln-tRNA-synth_Ib_cat-dom"/>
</dbReference>
<dbReference type="EC" id="6.1.1.18" evidence="7"/>
<dbReference type="Pfam" id="PF20974">
    <property type="entry name" value="tRNA-synt_1c_C2"/>
    <property type="match status" value="1"/>
</dbReference>
<gene>
    <name evidence="7" type="primary">glnS</name>
</gene>
<comment type="subunit">
    <text evidence="7">Monomer.</text>
</comment>
<dbReference type="InterPro" id="IPR022861">
    <property type="entry name" value="Gln_tRNA_ligase_bac"/>
</dbReference>
<keyword evidence="1 7" id="KW-0963">Cytoplasm</keyword>
<feature type="short sequence motif" description="'HIGH' region" evidence="7">
    <location>
        <begin position="81"/>
        <end position="91"/>
    </location>
</feature>
<evidence type="ECO:0000259" key="11">
    <source>
        <dbReference type="Pfam" id="PF03950"/>
    </source>
</evidence>
<proteinExistence type="inferred from homology"/>
<dbReference type="InterPro" id="IPR000924">
    <property type="entry name" value="Glu/Gln-tRNA-synth"/>
</dbReference>
<dbReference type="FunFam" id="3.90.800.10:FF:000001">
    <property type="entry name" value="Glutamine--tRNA ligase"/>
    <property type="match status" value="1"/>
</dbReference>
<evidence type="ECO:0000256" key="3">
    <source>
        <dbReference type="ARBA" id="ARBA00022741"/>
    </source>
</evidence>
<feature type="binding site" evidence="7">
    <location>
        <begin position="88"/>
        <end position="94"/>
    </location>
    <ligand>
        <name>ATP</name>
        <dbReference type="ChEBI" id="CHEBI:30616"/>
    </ligand>
</feature>
<evidence type="ECO:0000259" key="10">
    <source>
        <dbReference type="Pfam" id="PF00749"/>
    </source>
</evidence>
<organism evidence="13">
    <name type="scientific">uncultured bacterium Lac36W</name>
    <dbReference type="NCBI Taxonomy" id="1403001"/>
    <lineage>
        <taxon>Bacteria</taxon>
        <taxon>environmental samples</taxon>
    </lineage>
</organism>
<dbReference type="FunFam" id="3.40.50.620:FF:000037">
    <property type="entry name" value="Glutamine--tRNA ligase cytoplasmic"/>
    <property type="match status" value="1"/>
</dbReference>
<evidence type="ECO:0000256" key="5">
    <source>
        <dbReference type="ARBA" id="ARBA00022917"/>
    </source>
</evidence>
<dbReference type="FunFam" id="1.10.1160.10:FF:000001">
    <property type="entry name" value="Glutamine--tRNA ligase"/>
    <property type="match status" value="1"/>
</dbReference>
<name>A0A059Q9K0_9BACT</name>
<dbReference type="PANTHER" id="PTHR43097">
    <property type="entry name" value="GLUTAMINE-TRNA LIGASE"/>
    <property type="match status" value="1"/>
</dbReference>
<dbReference type="InterPro" id="IPR014729">
    <property type="entry name" value="Rossmann-like_a/b/a_fold"/>
</dbReference>
<dbReference type="Gene3D" id="3.90.800.10">
    <property type="entry name" value="Glutamyl-tRNA Synthetase, Domain 3"/>
    <property type="match status" value="1"/>
</dbReference>
<dbReference type="GO" id="GO:0005524">
    <property type="term" value="F:ATP binding"/>
    <property type="evidence" value="ECO:0007669"/>
    <property type="project" value="UniProtKB-UniRule"/>
</dbReference>
<dbReference type="Gene3D" id="2.40.240.10">
    <property type="entry name" value="Ribosomal Protein L25, Chain P"/>
    <property type="match status" value="2"/>
</dbReference>
<accession>A0A059Q9K0</accession>
<dbReference type="InterPro" id="IPR049437">
    <property type="entry name" value="tRNA-synt_1c_C2"/>
</dbReference>
<dbReference type="PRINTS" id="PR00987">
    <property type="entry name" value="TRNASYNTHGLU"/>
</dbReference>
<dbReference type="InterPro" id="IPR004514">
    <property type="entry name" value="Gln-tRNA-synth"/>
</dbReference>
<dbReference type="Pfam" id="PF03950">
    <property type="entry name" value="tRNA-synt_1c_C"/>
    <property type="match status" value="1"/>
</dbReference>
<reference evidence="13" key="1">
    <citation type="submission" date="2013-06" db="EMBL/GenBank/DDBJ databases">
        <title>Functional metagenomics reveals novel beta-galactosidases not predictable from gene sequences.</title>
        <authorList>
            <person name="Cheng J."/>
            <person name="Engel K."/>
            <person name="Romantsov T."/>
            <person name="Neufeld J.D."/>
            <person name="Rose D.R."/>
            <person name="Charles T.C."/>
        </authorList>
    </citation>
    <scope>NUCLEOTIDE SEQUENCE</scope>
</reference>
<comment type="subcellular location">
    <subcellularLocation>
        <location evidence="7">Cytoplasm</location>
    </subcellularLocation>
</comment>
<dbReference type="GO" id="GO:0004819">
    <property type="term" value="F:glutamine-tRNA ligase activity"/>
    <property type="evidence" value="ECO:0007669"/>
    <property type="project" value="UniProtKB-UniRule"/>
</dbReference>
<dbReference type="SUPFAM" id="SSF52374">
    <property type="entry name" value="Nucleotidylyl transferase"/>
    <property type="match status" value="1"/>
</dbReference>
<keyword evidence="3 7" id="KW-0547">Nucleotide-binding</keyword>
<evidence type="ECO:0000256" key="4">
    <source>
        <dbReference type="ARBA" id="ARBA00022840"/>
    </source>
</evidence>
<dbReference type="InterPro" id="IPR020056">
    <property type="entry name" value="Rbsml_bL25/Gln-tRNA_synth_N"/>
</dbReference>
<dbReference type="GO" id="GO:0005829">
    <property type="term" value="C:cytosol"/>
    <property type="evidence" value="ECO:0007669"/>
    <property type="project" value="TreeGrafter"/>
</dbReference>
<dbReference type="HAMAP" id="MF_00126">
    <property type="entry name" value="Gln_tRNA_synth"/>
    <property type="match status" value="1"/>
</dbReference>
<dbReference type="FunFam" id="2.40.240.10:FF:000020">
    <property type="entry name" value="Glutamine--tRNA ligase"/>
    <property type="match status" value="1"/>
</dbReference>
<dbReference type="Gene3D" id="3.40.50.620">
    <property type="entry name" value="HUPs"/>
    <property type="match status" value="1"/>
</dbReference>
<evidence type="ECO:0000256" key="2">
    <source>
        <dbReference type="ARBA" id="ARBA00022598"/>
    </source>
</evidence>
<keyword evidence="4 7" id="KW-0067">ATP-binding</keyword>
<feature type="binding site" evidence="7">
    <location>
        <position position="277"/>
    </location>
    <ligand>
        <name>ATP</name>
        <dbReference type="ChEBI" id="CHEBI:30616"/>
    </ligand>
</feature>
<keyword evidence="2 7" id="KW-0436">Ligase</keyword>
<sequence>MPTLAVNRHPAFVGGCFGTVGYTSVLIPTPRAMSASPPSASLPSAPASAEPTAEKNDFIRQIVRDDLRAGRHAAPKTRFPPEPNGYLHIGHAKAICLDFGIAGEFGGSCNLRFDDTNPAKEDPEYVAAIQEDVRWLGFEWHDLRHASDYFEVFHLAAEKLIRQGDAFVCDLSAEQVREYRGSLTEPGRNSPFRERSVEENLDLFARMRDGEFPDGTRTLRAKIDMASGNINLRDPALYRIKHVAHQNTGDAWPIYPMYDYAHSLSDAIEGITHSLCTLEFEDHRPLYDWCVDNVDLVNHPELLKPLTDKGFPVEAAKPRQIEFSRLNINYTVMSKRKLMTLVQEGLVDGWDDPRMPSLQGIRRRGYSPASLRLFAERVGISKQNSLTDFSILENCLREDLDSAAPRRMAVVDPLKLVLINLPEAHEETLHFSNHPKDETFGMRDIPFARELWIEREDFAEVPPKGWKRLVPGGDVRLRGAGIVRCDEVVKDAAGNIIELRGTLDPESRPGMAGADRKVKGTIHWVSARHAVPAEIRLYDRLFDVPAPDDEADGKTYRDHLNADSRRVVHGYVEPAAAEATPEQNFQFERLGYFVADRRDHHREAPVFNRSVTLRDTWAAKA</sequence>
<feature type="region of interest" description="Disordered" evidence="9">
    <location>
        <begin position="33"/>
        <end position="54"/>
    </location>
</feature>